<evidence type="ECO:0000256" key="6">
    <source>
        <dbReference type="SAM" id="Phobius"/>
    </source>
</evidence>
<accession>A0AAF3EXC3</accession>
<feature type="transmembrane region" description="Helical" evidence="6">
    <location>
        <begin position="60"/>
        <end position="82"/>
    </location>
</feature>
<evidence type="ECO:0000256" key="4">
    <source>
        <dbReference type="ARBA" id="ARBA00022989"/>
    </source>
</evidence>
<keyword evidence="7" id="KW-1185">Reference proteome</keyword>
<evidence type="ECO:0000256" key="1">
    <source>
        <dbReference type="ARBA" id="ARBA00004141"/>
    </source>
</evidence>
<name>A0AAF3EXC3_9BILA</name>
<dbReference type="AlphaFoldDB" id="A0AAF3EXC3"/>
<dbReference type="Proteomes" id="UP000887575">
    <property type="component" value="Unassembled WGS sequence"/>
</dbReference>
<evidence type="ECO:0000256" key="3">
    <source>
        <dbReference type="ARBA" id="ARBA00022692"/>
    </source>
</evidence>
<feature type="transmembrane region" description="Helical" evidence="6">
    <location>
        <begin position="148"/>
        <end position="168"/>
    </location>
</feature>
<protein>
    <recommendedName>
        <fullName evidence="9">G protein-coupled receptor</fullName>
    </recommendedName>
</protein>
<dbReference type="GO" id="GO:0016020">
    <property type="term" value="C:membrane"/>
    <property type="evidence" value="ECO:0007669"/>
    <property type="project" value="UniProtKB-SubCell"/>
</dbReference>
<dbReference type="Pfam" id="PF03125">
    <property type="entry name" value="Sre"/>
    <property type="match status" value="1"/>
</dbReference>
<organism evidence="7 8">
    <name type="scientific">Mesorhabditis belari</name>
    <dbReference type="NCBI Taxonomy" id="2138241"/>
    <lineage>
        <taxon>Eukaryota</taxon>
        <taxon>Metazoa</taxon>
        <taxon>Ecdysozoa</taxon>
        <taxon>Nematoda</taxon>
        <taxon>Chromadorea</taxon>
        <taxon>Rhabditida</taxon>
        <taxon>Rhabditina</taxon>
        <taxon>Rhabditomorpha</taxon>
        <taxon>Rhabditoidea</taxon>
        <taxon>Rhabditidae</taxon>
        <taxon>Mesorhabditinae</taxon>
        <taxon>Mesorhabditis</taxon>
    </lineage>
</organism>
<dbReference type="InterPro" id="IPR004151">
    <property type="entry name" value="7TM_GPCR_serpentine_rcpt_Sre"/>
</dbReference>
<sequence>MNLQLLMYIDMRIAVRDRMETFIYLSYAIEMGCYLTTCVTVPLVHLIFGKTSLFHPNIQFIFLIILYSTYPFIVARAGVLYLESQTNSTCETYAESFDKCPTAIIGFSLFLGALYLFRPALFVVMLIERIIAMRMVATYETRYYRSSIISMSILAGILALIGSTAFTFSLLPRLVVLFIVLCLSLPSAFMILWMIRMTSRRKRALLLKDSAEYTLSKSYQLRENHRSMQVRGGKGGALHTQKTLPVLSAIFWVYIIAISTYMAQFYAHMMAVSWTTRNIIGMAMGVQMGANFAFLPFLTIGLKGQELHLAKSTLIEKVFLCLTRKTEPDRKVKNKIFVHGKKLYTGANQEDYFVQLEAQWATPTPRSR</sequence>
<evidence type="ECO:0008006" key="9">
    <source>
        <dbReference type="Google" id="ProtNLM"/>
    </source>
</evidence>
<dbReference type="PANTHER" id="PTHR23128:SF132">
    <property type="entry name" value="SERPENTINE RECEPTOR, CLASS E (EPSILON)-RELATED"/>
    <property type="match status" value="1"/>
</dbReference>
<evidence type="ECO:0000256" key="2">
    <source>
        <dbReference type="ARBA" id="ARBA00006803"/>
    </source>
</evidence>
<keyword evidence="4 6" id="KW-1133">Transmembrane helix</keyword>
<dbReference type="GO" id="GO:0007606">
    <property type="term" value="P:sensory perception of chemical stimulus"/>
    <property type="evidence" value="ECO:0007669"/>
    <property type="project" value="InterPro"/>
</dbReference>
<feature type="transmembrane region" description="Helical" evidence="6">
    <location>
        <begin position="22"/>
        <end position="48"/>
    </location>
</feature>
<dbReference type="WBParaSite" id="MBELARI_LOCUS18857">
    <property type="protein sequence ID" value="MBELARI_LOCUS18857"/>
    <property type="gene ID" value="MBELARI_LOCUS18857"/>
</dbReference>
<evidence type="ECO:0000313" key="7">
    <source>
        <dbReference type="Proteomes" id="UP000887575"/>
    </source>
</evidence>
<feature type="transmembrane region" description="Helical" evidence="6">
    <location>
        <begin position="174"/>
        <end position="195"/>
    </location>
</feature>
<keyword evidence="5 6" id="KW-0472">Membrane</keyword>
<feature type="transmembrane region" description="Helical" evidence="6">
    <location>
        <begin position="279"/>
        <end position="302"/>
    </location>
</feature>
<comment type="subcellular location">
    <subcellularLocation>
        <location evidence="1">Membrane</location>
        <topology evidence="1">Multi-pass membrane protein</topology>
    </subcellularLocation>
</comment>
<comment type="similarity">
    <text evidence="2">Belongs to the nematode receptor-like protein sre family.</text>
</comment>
<proteinExistence type="inferred from homology"/>
<evidence type="ECO:0000313" key="8">
    <source>
        <dbReference type="WBParaSite" id="MBELARI_LOCUS18857"/>
    </source>
</evidence>
<feature type="transmembrane region" description="Helical" evidence="6">
    <location>
        <begin position="102"/>
        <end position="127"/>
    </location>
</feature>
<dbReference type="PANTHER" id="PTHR23128">
    <property type="entry name" value="SERPENTINE RECEPTOR, CLASS E (EPSILON)-RELATED"/>
    <property type="match status" value="1"/>
</dbReference>
<evidence type="ECO:0000256" key="5">
    <source>
        <dbReference type="ARBA" id="ARBA00023136"/>
    </source>
</evidence>
<feature type="transmembrane region" description="Helical" evidence="6">
    <location>
        <begin position="244"/>
        <end position="267"/>
    </location>
</feature>
<keyword evidence="3 6" id="KW-0812">Transmembrane</keyword>
<reference evidence="8" key="1">
    <citation type="submission" date="2024-02" db="UniProtKB">
        <authorList>
            <consortium name="WormBaseParasite"/>
        </authorList>
    </citation>
    <scope>IDENTIFICATION</scope>
</reference>